<evidence type="ECO:0000313" key="2">
    <source>
        <dbReference type="Proteomes" id="UP000297872"/>
    </source>
</evidence>
<proteinExistence type="predicted"/>
<organism evidence="1 2">
    <name type="scientific">Segatella hominis</name>
    <dbReference type="NCBI Taxonomy" id="2518605"/>
    <lineage>
        <taxon>Bacteria</taxon>
        <taxon>Pseudomonadati</taxon>
        <taxon>Bacteroidota</taxon>
        <taxon>Bacteroidia</taxon>
        <taxon>Bacteroidales</taxon>
        <taxon>Prevotellaceae</taxon>
        <taxon>Segatella</taxon>
    </lineage>
</organism>
<dbReference type="GeneID" id="302996530"/>
<dbReference type="Pfam" id="PF14053">
    <property type="entry name" value="DUF4248"/>
    <property type="match status" value="1"/>
</dbReference>
<sequence length="79" mass="9253">MKLKATYTRRILAMMYFPDCEPANAVRRLTSEIKRCVELYELLTAKGRNFDRKQILTIREVKLIEEFLGEPACSIEDVL</sequence>
<protein>
    <submittedName>
        <fullName evidence="1">DUF4248 domain-containing protein</fullName>
    </submittedName>
</protein>
<evidence type="ECO:0000313" key="1">
    <source>
        <dbReference type="EMBL" id="TFH76159.1"/>
    </source>
</evidence>
<reference evidence="1 2" key="1">
    <citation type="submission" date="2019-02" db="EMBL/GenBank/DDBJ databases">
        <title>Draft Genome Sequence of the Prevotella sp. BCRC 81118, Isolated from Human Feces.</title>
        <authorList>
            <person name="Huang C.-H."/>
        </authorList>
    </citation>
    <scope>NUCLEOTIDE SEQUENCE [LARGE SCALE GENOMIC DNA]</scope>
    <source>
        <strain evidence="1 2">BCRC 81118</strain>
    </source>
</reference>
<dbReference type="InterPro" id="IPR025342">
    <property type="entry name" value="DUF4248"/>
</dbReference>
<gene>
    <name evidence="1" type="ORF">EXN75_14790</name>
</gene>
<keyword evidence="2" id="KW-1185">Reference proteome</keyword>
<dbReference type="EMBL" id="SGVY01000056">
    <property type="protein sequence ID" value="TFH76159.1"/>
    <property type="molecule type" value="Genomic_DNA"/>
</dbReference>
<dbReference type="RefSeq" id="WP_134844396.1">
    <property type="nucleotide sequence ID" value="NZ_CP137559.1"/>
</dbReference>
<comment type="caution">
    <text evidence="1">The sequence shown here is derived from an EMBL/GenBank/DDBJ whole genome shotgun (WGS) entry which is preliminary data.</text>
</comment>
<accession>A0A4Y8V8J3</accession>
<dbReference type="OrthoDB" id="1122631at2"/>
<dbReference type="AlphaFoldDB" id="A0A4Y8V8J3"/>
<dbReference type="Proteomes" id="UP000297872">
    <property type="component" value="Unassembled WGS sequence"/>
</dbReference>
<name>A0A4Y8V8J3_9BACT</name>